<comment type="caution">
    <text evidence="8">The sequence shown here is derived from an EMBL/GenBank/DDBJ whole genome shotgun (WGS) entry which is preliminary data.</text>
</comment>
<evidence type="ECO:0000313" key="9">
    <source>
        <dbReference type="Proteomes" id="UP000593565"/>
    </source>
</evidence>
<dbReference type="InterPro" id="IPR001190">
    <property type="entry name" value="SRCR"/>
</dbReference>
<gene>
    <name evidence="8" type="ORF">AMELA_G00029220</name>
</gene>
<accession>A0A7J6BDD5</accession>
<dbReference type="PROSITE" id="PS00420">
    <property type="entry name" value="SRCR_1"/>
    <property type="match status" value="2"/>
</dbReference>
<name>A0A7J6BDD5_AMEME</name>
<feature type="disulfide bond" evidence="5">
    <location>
        <begin position="94"/>
        <end position="104"/>
    </location>
</feature>
<evidence type="ECO:0000256" key="6">
    <source>
        <dbReference type="SAM" id="SignalP"/>
    </source>
</evidence>
<feature type="disulfide bond" evidence="5">
    <location>
        <begin position="153"/>
        <end position="217"/>
    </location>
</feature>
<keyword evidence="1 6" id="KW-0732">Signal</keyword>
<feature type="disulfide bond" evidence="5">
    <location>
        <begin position="197"/>
        <end position="207"/>
    </location>
</feature>
<evidence type="ECO:0000259" key="7">
    <source>
        <dbReference type="PROSITE" id="PS50287"/>
    </source>
</evidence>
<dbReference type="SUPFAM" id="SSF56487">
    <property type="entry name" value="SRCR-like"/>
    <property type="match status" value="2"/>
</dbReference>
<dbReference type="AlphaFoldDB" id="A0A7J6BDD5"/>
<dbReference type="FunFam" id="3.10.250.10:FF:000006">
    <property type="entry name" value="neurotrypsin isoform X2"/>
    <property type="match status" value="2"/>
</dbReference>
<reference evidence="8 9" key="1">
    <citation type="submission" date="2020-02" db="EMBL/GenBank/DDBJ databases">
        <title>A chromosome-scale genome assembly of the black bullhead catfish (Ameiurus melas).</title>
        <authorList>
            <person name="Wen M."/>
            <person name="Zham M."/>
            <person name="Cabau C."/>
            <person name="Klopp C."/>
            <person name="Donnadieu C."/>
            <person name="Roques C."/>
            <person name="Bouchez O."/>
            <person name="Lampietro C."/>
            <person name="Jouanno E."/>
            <person name="Herpin A."/>
            <person name="Louis A."/>
            <person name="Berthelot C."/>
            <person name="Parey E."/>
            <person name="Roest-Crollius H."/>
            <person name="Braasch I."/>
            <person name="Postlethwait J."/>
            <person name="Robinson-Rechavi M."/>
            <person name="Echchiki A."/>
            <person name="Begum T."/>
            <person name="Montfort J."/>
            <person name="Schartl M."/>
            <person name="Bobe J."/>
            <person name="Guiguen Y."/>
        </authorList>
    </citation>
    <scope>NUCLEOTIDE SEQUENCE [LARGE SCALE GENOMIC DNA]</scope>
    <source>
        <strain evidence="8">M_S1</strain>
        <tissue evidence="8">Blood</tissue>
    </source>
</reference>
<protein>
    <recommendedName>
        <fullName evidence="7">SRCR domain-containing protein</fullName>
    </recommendedName>
</protein>
<dbReference type="GO" id="GO:0016020">
    <property type="term" value="C:membrane"/>
    <property type="evidence" value="ECO:0007669"/>
    <property type="project" value="InterPro"/>
</dbReference>
<feature type="non-terminal residue" evidence="8">
    <location>
        <position position="246"/>
    </location>
</feature>
<dbReference type="Gene3D" id="3.10.250.10">
    <property type="entry name" value="SRCR-like domain"/>
    <property type="match status" value="2"/>
</dbReference>
<evidence type="ECO:0000256" key="2">
    <source>
        <dbReference type="ARBA" id="ARBA00022737"/>
    </source>
</evidence>
<sequence>MLRLHLTLMLARIFSAFLLADGTNMRLADGNNTCSGRVEILYNSQWGTVCDDDWDMNDAEVVCRQLGCGKAISVNQIAHFDLKDDPIWLDDVQCSGSESNITQCSHNGFGEHNCVHTEDAGVTCSGNLRLTGGTDSCSGRVEILYNSQWGTVCDDDWDMNDAEVVCRQLGCGKALSANQSAHFDLDDGPIWLDDVQCSGSESNITQCSHNGFGEHDCDHTEDAGVTCSGNIRLAGGTDSCSGRVEI</sequence>
<dbReference type="PRINTS" id="PR00258">
    <property type="entry name" value="SPERACTRCPTR"/>
</dbReference>
<evidence type="ECO:0000256" key="3">
    <source>
        <dbReference type="ARBA" id="ARBA00023157"/>
    </source>
</evidence>
<dbReference type="InterPro" id="IPR036772">
    <property type="entry name" value="SRCR-like_dom_sf"/>
</dbReference>
<dbReference type="PROSITE" id="PS50287">
    <property type="entry name" value="SRCR_2"/>
    <property type="match status" value="3"/>
</dbReference>
<evidence type="ECO:0000313" key="8">
    <source>
        <dbReference type="EMBL" id="KAF4093114.1"/>
    </source>
</evidence>
<feature type="domain" description="SRCR" evidence="7">
    <location>
        <begin position="128"/>
        <end position="228"/>
    </location>
</feature>
<dbReference type="SMART" id="SM00202">
    <property type="entry name" value="SR"/>
    <property type="match status" value="2"/>
</dbReference>
<feature type="disulfide bond" evidence="5">
    <location>
        <begin position="63"/>
        <end position="124"/>
    </location>
</feature>
<dbReference type="Pfam" id="PF00530">
    <property type="entry name" value="SRCR"/>
    <property type="match status" value="2"/>
</dbReference>
<keyword evidence="4" id="KW-0325">Glycoprotein</keyword>
<dbReference type="PANTHER" id="PTHR48071:SF18">
    <property type="entry name" value="DELETED IN MALIGNANT BRAIN TUMORS 1 PROTEIN-RELATED"/>
    <property type="match status" value="1"/>
</dbReference>
<dbReference type="PANTHER" id="PTHR48071">
    <property type="entry name" value="SRCR DOMAIN-CONTAINING PROTEIN"/>
    <property type="match status" value="1"/>
</dbReference>
<evidence type="ECO:0000256" key="1">
    <source>
        <dbReference type="ARBA" id="ARBA00022729"/>
    </source>
</evidence>
<feature type="domain" description="SRCR" evidence="7">
    <location>
        <begin position="25"/>
        <end position="125"/>
    </location>
</feature>
<feature type="disulfide bond" evidence="5">
    <location>
        <begin position="50"/>
        <end position="114"/>
    </location>
</feature>
<dbReference type="EMBL" id="JAAGNN010000002">
    <property type="protein sequence ID" value="KAF4093114.1"/>
    <property type="molecule type" value="Genomic_DNA"/>
</dbReference>
<dbReference type="Proteomes" id="UP000593565">
    <property type="component" value="Unassembled WGS sequence"/>
</dbReference>
<feature type="domain" description="SRCR" evidence="7">
    <location>
        <begin position="231"/>
        <end position="246"/>
    </location>
</feature>
<organism evidence="8 9">
    <name type="scientific">Ameiurus melas</name>
    <name type="common">Black bullhead</name>
    <name type="synonym">Silurus melas</name>
    <dbReference type="NCBI Taxonomy" id="219545"/>
    <lineage>
        <taxon>Eukaryota</taxon>
        <taxon>Metazoa</taxon>
        <taxon>Chordata</taxon>
        <taxon>Craniata</taxon>
        <taxon>Vertebrata</taxon>
        <taxon>Euteleostomi</taxon>
        <taxon>Actinopterygii</taxon>
        <taxon>Neopterygii</taxon>
        <taxon>Teleostei</taxon>
        <taxon>Ostariophysi</taxon>
        <taxon>Siluriformes</taxon>
        <taxon>Ictaluridae</taxon>
        <taxon>Ameiurus</taxon>
    </lineage>
</organism>
<feature type="signal peptide" evidence="6">
    <location>
        <begin position="1"/>
        <end position="20"/>
    </location>
</feature>
<proteinExistence type="predicted"/>
<feature type="disulfide bond" evidence="5">
    <location>
        <begin position="166"/>
        <end position="227"/>
    </location>
</feature>
<keyword evidence="2" id="KW-0677">Repeat</keyword>
<keyword evidence="9" id="KW-1185">Reference proteome</keyword>
<evidence type="ECO:0000256" key="4">
    <source>
        <dbReference type="ARBA" id="ARBA00023180"/>
    </source>
</evidence>
<feature type="chain" id="PRO_5029706611" description="SRCR domain-containing protein" evidence="6">
    <location>
        <begin position="21"/>
        <end position="246"/>
    </location>
</feature>
<comment type="caution">
    <text evidence="5">Lacks conserved residue(s) required for the propagation of feature annotation.</text>
</comment>
<keyword evidence="3 5" id="KW-1015">Disulfide bond</keyword>
<evidence type="ECO:0000256" key="5">
    <source>
        <dbReference type="PROSITE-ProRule" id="PRU00196"/>
    </source>
</evidence>